<dbReference type="Gene3D" id="2.60.120.620">
    <property type="entry name" value="q2cbj1_9rhob like domain"/>
    <property type="match status" value="1"/>
</dbReference>
<dbReference type="EMBL" id="MAJD01000001">
    <property type="protein sequence ID" value="OBX36215.1"/>
    <property type="molecule type" value="Genomic_DNA"/>
</dbReference>
<feature type="compositionally biased region" description="Low complexity" evidence="1">
    <location>
        <begin position="107"/>
        <end position="122"/>
    </location>
</feature>
<proteinExistence type="predicted"/>
<name>A0A1B8P1Q9_HALEL</name>
<dbReference type="AlphaFoldDB" id="A0A1B8P1Q9"/>
<evidence type="ECO:0000313" key="2">
    <source>
        <dbReference type="EMBL" id="OBX36215.1"/>
    </source>
</evidence>
<dbReference type="GO" id="GO:0006879">
    <property type="term" value="P:intracellular iron ion homeostasis"/>
    <property type="evidence" value="ECO:0007669"/>
    <property type="project" value="TreeGrafter"/>
</dbReference>
<reference evidence="2 3" key="1">
    <citation type="submission" date="2016-06" db="EMBL/GenBank/DDBJ databases">
        <title>Genome sequence of halotolerant plant growth promoting strain of Halomonas elongata HEK1 isolated from salterns of Rann of Kutch, Gujarat, India.</title>
        <authorList>
            <person name="Gaba S."/>
            <person name="Singh R.N."/>
            <person name="Abrol S."/>
            <person name="Kaushik R."/>
            <person name="Saxena A.K."/>
        </authorList>
    </citation>
    <scope>NUCLEOTIDE SEQUENCE [LARGE SCALE GENOMIC DNA]</scope>
    <source>
        <strain evidence="2 3">HEK1</strain>
    </source>
</reference>
<dbReference type="Proteomes" id="UP000092504">
    <property type="component" value="Unassembled WGS sequence"/>
</dbReference>
<dbReference type="GO" id="GO:0016706">
    <property type="term" value="F:2-oxoglutarate-dependent dioxygenase activity"/>
    <property type="evidence" value="ECO:0007669"/>
    <property type="project" value="InterPro"/>
</dbReference>
<dbReference type="PATRIC" id="fig|2746.7.peg.568"/>
<evidence type="ECO:0000256" key="1">
    <source>
        <dbReference type="SAM" id="MobiDB-lite"/>
    </source>
</evidence>
<evidence type="ECO:0000313" key="3">
    <source>
        <dbReference type="Proteomes" id="UP000092504"/>
    </source>
</evidence>
<dbReference type="GO" id="GO:0006974">
    <property type="term" value="P:DNA damage response"/>
    <property type="evidence" value="ECO:0007669"/>
    <property type="project" value="TreeGrafter"/>
</dbReference>
<dbReference type="PANTHER" id="PTHR41536:SF1">
    <property type="entry name" value="PKHD-TYPE HYDROXYLASE YBIX"/>
    <property type="match status" value="1"/>
</dbReference>
<gene>
    <name evidence="2" type="ORF">A8U91_00556</name>
</gene>
<dbReference type="InterPro" id="IPR023550">
    <property type="entry name" value="PKHD_hydroxylase"/>
</dbReference>
<organism evidence="2 3">
    <name type="scientific">Halomonas elongata</name>
    <dbReference type="NCBI Taxonomy" id="2746"/>
    <lineage>
        <taxon>Bacteria</taxon>
        <taxon>Pseudomonadati</taxon>
        <taxon>Pseudomonadota</taxon>
        <taxon>Gammaproteobacteria</taxon>
        <taxon>Oceanospirillales</taxon>
        <taxon>Halomonadaceae</taxon>
        <taxon>Halomonas</taxon>
    </lineage>
</organism>
<accession>A0A1B8P1Q9</accession>
<sequence>MILCIDQVIPTELLRQTRAALADTDFHDGRETAGWHARTVKNNQQANGHHPEIARLRQAITEELNRHLLFRMAARPKRMKPLMFSRYEPGMDYGNHVDDAIMPTPRAPCAPTCPSRSSSRSRNTTKAANC</sequence>
<dbReference type="PANTHER" id="PTHR41536">
    <property type="entry name" value="PKHD-TYPE HYDROXYLASE YBIX"/>
    <property type="match status" value="1"/>
</dbReference>
<comment type="caution">
    <text evidence="2">The sequence shown here is derived from an EMBL/GenBank/DDBJ whole genome shotgun (WGS) entry which is preliminary data.</text>
</comment>
<dbReference type="EC" id="1.14.11.-" evidence="2"/>
<feature type="region of interest" description="Disordered" evidence="1">
    <location>
        <begin position="107"/>
        <end position="130"/>
    </location>
</feature>
<protein>
    <submittedName>
        <fullName evidence="2">PKHD-type hydroxylase</fullName>
        <ecNumber evidence="2">1.14.11.-</ecNumber>
    </submittedName>
</protein>
<keyword evidence="2" id="KW-0560">Oxidoreductase</keyword>